<dbReference type="InterPro" id="IPR017072">
    <property type="entry name" value="TF_Spt6"/>
</dbReference>
<feature type="compositionally biased region" description="Gly residues" evidence="8">
    <location>
        <begin position="1684"/>
        <end position="1697"/>
    </location>
</feature>
<dbReference type="GO" id="GO:0140673">
    <property type="term" value="P:transcription elongation-coupled chromatin remodeling"/>
    <property type="evidence" value="ECO:0007669"/>
    <property type="project" value="InterPro"/>
</dbReference>
<dbReference type="InterPro" id="IPR000980">
    <property type="entry name" value="SH2"/>
</dbReference>
<evidence type="ECO:0000256" key="3">
    <source>
        <dbReference type="ARBA" id="ARBA00023163"/>
    </source>
</evidence>
<dbReference type="InterPro" id="IPR037027">
    <property type="entry name" value="YqgF/RNaseH-like_dom_sf"/>
</dbReference>
<dbReference type="Gene3D" id="1.10.150.850">
    <property type="entry name" value="Spt6, helix-hairpin-helix domain"/>
    <property type="match status" value="1"/>
</dbReference>
<feature type="compositionally biased region" description="Basic residues" evidence="8">
    <location>
        <begin position="27"/>
        <end position="37"/>
    </location>
</feature>
<sequence>MSAFIDHMAEESEGESSGSEVAEPRAKKPKKTKKRHRISSDEEEEEEDEDEARMQEEMKDFIVDQPEEDEKSEGEEDKESEKSDEFGELSEEDLDVINENLGTKVHGGRVQLSEDEDEDVRERIEKDLFDRGGGESPEAEERAPYEEREDDESRSESDMSEDPFIVQDDSTQHQKRRRKTHIGGISEHVVDEAREVFGVDEFNIDEFYEEDEEEEELEGDEELLEEEEGEEGMTERRRPKVRSKKETLMSSIEPSELDKGFVGASDKRILFEDKPERFQLRKIPVTDADADEINTEAKWIYDYCFNNSTITTQRGVGLSYTWPGNKENHEINTSRAEEEAPEKIKEALVCIRKQIFEVPFIAFYRKEYVSPWLNVPDLWKVYEYDEKWCLLQSRKTKLKSLMERMQTYMRECGSEQVEKMRKITPKDEMNVDGIKNMEELADVSANFHLYYGHEISRMIEWEQVLEMRLGGEEQTRFKMSGRTDKYQLCVQCGLGGLAERFGLTAEQYAENLSWFKHDVVQDSVAPLDAAKEYISENFPTSEEALKGATYMVAIELSRQPAVRDKLRRMYKDALSISVKATKKGREMIDEGHPIYSMKYLKLKPAKEFKDDDYLLLVKAQSEGLVELKFHVEEPSSIPKILDPFGQQPSVTTKLTYDDFIQVYHRDEFHFIAEEWNKEGREFILRECAINMHNRIQYAPYQKKSNYPEEEDEDEVDHPGTRIMAICYSTDFLESAFGCIIDQNGVMFAHIRLVHLLKRAGEYGDSGNFRREAKENAELKKKDLRELNEFILKHKPHVIALGAESFDVLRIREDIQKSLMEIMSSRELQFNLPVEIIDNEAAKVYMNSHMSMQEFQQYPPYLRQAVSLARLLLDPLVEYCHLCNADNDILFCKFHPLQDQVPQKDLLNAIQIECINRVNEVGVDINHCMEFPHTASVLQFVCGLGPRKAAHLIKLLKQNDSLLESRTKLVTMCRMGPKVFMNCAGFIKIATDQIQEKTDAYVEVLDSSRVHPETYEWARKMAVDALEADDNADPTGALEEILNAPEKLKDLDLDAFADELERQGFGKKNDTLYDIRAELTQRYRECREEYKRLNEDALFNLVTRDMLSDFKPGRLLCGKVMRVVNRPPRQQEINSENNHDYFEVVEGARPEDRRWKCKFCGRDDFTEAYQISSSHWAFELRNGRLVCECPGQAIGIKIKFDNGVTGFVKKDNISDDPNFKDPECPGQAIGIKIKFDNGVTGFVKKDNISDDPNFKDPLERVKIDSPIYCRVLNVNFCLQATPPVNIDCTTKSSDLRNPSIVWKDSYYDDEQEMSDRAETERAKNAQNITTRFVKRVISHPSFHNVTCKDAERMLNNMELGEAIIRPSSLGVDFLTVTWKVAEDIYQHIVVREKGKKHYFNIGKVLYIGEESFEDLDEILARHIQPMAALAREVLSYKYYLDGVRAEEREKIETQLQTEKKRNPSRIPYIITTSFKYGGKFVISYMPNSRGKIIHEYFTLTPDGIRFRKRNFNGIEDMVNWFKVHFREIPQQPPRRMDTLPDRTPGSYATGGATPSYHHPALPPQPPMIIKPPPQPVHSFQQPSIAAGGDYGQARPRQSGFDRMDTSGGFGGGRGFGGQGASSGGFGSDRKSGGGDDFGRSRGHGGGGFRSGGFGQDSRDSSGDFGSSSGFGSSGFRGGDDFGSSRGRGGGRGGGGFRGGRGRDRDRESGGFGSGGGGFGSNDGGFG</sequence>
<evidence type="ECO:0000256" key="6">
    <source>
        <dbReference type="ARBA" id="ARBA00070965"/>
    </source>
</evidence>
<dbReference type="InterPro" id="IPR028088">
    <property type="entry name" value="Spt6_HTH_DNA-bd_dom"/>
</dbReference>
<dbReference type="SMART" id="SM00252">
    <property type="entry name" value="SH2"/>
    <property type="match status" value="1"/>
</dbReference>
<feature type="domain" description="YqgF/RNase H-like" evidence="10">
    <location>
        <begin position="720"/>
        <end position="845"/>
    </location>
</feature>
<dbReference type="PIRSF" id="PIRSF036947">
    <property type="entry name" value="Spt6"/>
    <property type="match status" value="1"/>
</dbReference>
<dbReference type="SUPFAM" id="SSF158832">
    <property type="entry name" value="Tex N-terminal region-like"/>
    <property type="match status" value="1"/>
</dbReference>
<dbReference type="InterPro" id="IPR012337">
    <property type="entry name" value="RNaseH-like_sf"/>
</dbReference>
<evidence type="ECO:0000259" key="10">
    <source>
        <dbReference type="SMART" id="SM00732"/>
    </source>
</evidence>
<evidence type="ECO:0000256" key="2">
    <source>
        <dbReference type="ARBA" id="ARBA00009253"/>
    </source>
</evidence>
<feature type="compositionally biased region" description="Acidic residues" evidence="8">
    <location>
        <begin position="208"/>
        <end position="232"/>
    </location>
</feature>
<dbReference type="Pfam" id="PF17674">
    <property type="entry name" value="HHH_9"/>
    <property type="match status" value="1"/>
</dbReference>
<dbReference type="InterPro" id="IPR035018">
    <property type="entry name" value="Spt6_SH2_C"/>
</dbReference>
<dbReference type="Pfam" id="PF14635">
    <property type="entry name" value="HHH_7"/>
    <property type="match status" value="1"/>
</dbReference>
<evidence type="ECO:0000256" key="8">
    <source>
        <dbReference type="SAM" id="MobiDB-lite"/>
    </source>
</evidence>
<dbReference type="PANTHER" id="PTHR10145">
    <property type="entry name" value="TRANSCRIPTION ELONGATION FACTOR SPT6"/>
    <property type="match status" value="1"/>
</dbReference>
<feature type="compositionally biased region" description="Acidic residues" evidence="8">
    <location>
        <begin position="86"/>
        <end position="96"/>
    </location>
</feature>
<feature type="compositionally biased region" description="Acidic residues" evidence="8">
    <location>
        <begin position="65"/>
        <end position="78"/>
    </location>
</feature>
<dbReference type="Gene3D" id="3.30.420.140">
    <property type="entry name" value="YqgF/RNase H-like domain"/>
    <property type="match status" value="1"/>
</dbReference>
<feature type="compositionally biased region" description="Basic and acidic residues" evidence="8">
    <location>
        <begin position="120"/>
        <end position="146"/>
    </location>
</feature>
<dbReference type="FunFam" id="1.10.10.2740:FF:000002">
    <property type="entry name" value="Transcription elongation factor Spt6"/>
    <property type="match status" value="1"/>
</dbReference>
<organism evidence="11 12">
    <name type="scientific">Acrobeloides nanus</name>
    <dbReference type="NCBI Taxonomy" id="290746"/>
    <lineage>
        <taxon>Eukaryota</taxon>
        <taxon>Metazoa</taxon>
        <taxon>Ecdysozoa</taxon>
        <taxon>Nematoda</taxon>
        <taxon>Chromadorea</taxon>
        <taxon>Rhabditida</taxon>
        <taxon>Tylenchina</taxon>
        <taxon>Cephalobomorpha</taxon>
        <taxon>Cephaloboidea</taxon>
        <taxon>Cephalobidae</taxon>
        <taxon>Acrobeloides</taxon>
    </lineage>
</organism>
<feature type="compositionally biased region" description="Acidic residues" evidence="8">
    <location>
        <begin position="41"/>
        <end position="51"/>
    </location>
</feature>
<accession>A0A914CBG6</accession>
<dbReference type="Gene3D" id="1.10.10.650">
    <property type="entry name" value="RuvA domain 2-like"/>
    <property type="match status" value="1"/>
</dbReference>
<dbReference type="SUPFAM" id="SSF55550">
    <property type="entry name" value="SH2 domain"/>
    <property type="match status" value="1"/>
</dbReference>
<dbReference type="InterPro" id="IPR042066">
    <property type="entry name" value="Spt6_death-like"/>
</dbReference>
<feature type="compositionally biased region" description="Acidic residues" evidence="8">
    <location>
        <begin position="147"/>
        <end position="161"/>
    </location>
</feature>
<dbReference type="InterPro" id="IPR032706">
    <property type="entry name" value="Spt6_HHH"/>
</dbReference>
<dbReference type="FunFam" id="1.10.10.650:FF:000002">
    <property type="entry name" value="Transcription elongation factor spt6"/>
    <property type="match status" value="1"/>
</dbReference>
<reference evidence="12" key="1">
    <citation type="submission" date="2022-11" db="UniProtKB">
        <authorList>
            <consortium name="WormBaseParasite"/>
        </authorList>
    </citation>
    <scope>IDENTIFICATION</scope>
</reference>
<evidence type="ECO:0000313" key="12">
    <source>
        <dbReference type="WBParaSite" id="ACRNAN_Path_795.g3009.t1"/>
    </source>
</evidence>
<dbReference type="Pfam" id="PF14639">
    <property type="entry name" value="YqgF"/>
    <property type="match status" value="1"/>
</dbReference>
<feature type="domain" description="SH2" evidence="9">
    <location>
        <begin position="1338"/>
        <end position="1427"/>
    </location>
</feature>
<feature type="compositionally biased region" description="Basic and acidic residues" evidence="8">
    <location>
        <begin position="1626"/>
        <end position="1638"/>
    </location>
</feature>
<dbReference type="Pfam" id="PF14641">
    <property type="entry name" value="HTH_44"/>
    <property type="match status" value="1"/>
</dbReference>
<keyword evidence="4 7" id="KW-0539">Nucleus</keyword>
<feature type="region of interest" description="Disordered" evidence="8">
    <location>
        <begin position="208"/>
        <end position="250"/>
    </location>
</feature>
<comment type="similarity">
    <text evidence="2 7">Belongs to the SPT6 family.</text>
</comment>
<dbReference type="GO" id="GO:0031491">
    <property type="term" value="F:nucleosome binding"/>
    <property type="evidence" value="ECO:0007669"/>
    <property type="project" value="TreeGrafter"/>
</dbReference>
<dbReference type="InterPro" id="IPR041692">
    <property type="entry name" value="HHH_9"/>
</dbReference>
<dbReference type="InterPro" id="IPR010994">
    <property type="entry name" value="RuvA_2-like"/>
</dbReference>
<evidence type="ECO:0000256" key="1">
    <source>
        <dbReference type="ARBA" id="ARBA00004123"/>
    </source>
</evidence>
<feature type="compositionally biased region" description="Gly residues" evidence="8">
    <location>
        <begin position="1642"/>
        <end position="1653"/>
    </location>
</feature>
<dbReference type="Gene3D" id="1.10.3500.10">
    <property type="entry name" value="Tex N-terminal region-like"/>
    <property type="match status" value="1"/>
</dbReference>
<dbReference type="GO" id="GO:0042393">
    <property type="term" value="F:histone binding"/>
    <property type="evidence" value="ECO:0007669"/>
    <property type="project" value="TreeGrafter"/>
</dbReference>
<feature type="compositionally biased region" description="Gly residues" evidence="8">
    <location>
        <begin position="1708"/>
        <end position="1725"/>
    </location>
</feature>
<comment type="function">
    <text evidence="7">Histone H3-H4 chaperone that plays a role in maintenance of chromatin structure during RNA polymerase II transcription elongation.</text>
</comment>
<dbReference type="CDD" id="cd09928">
    <property type="entry name" value="SH2_Cterm_SPT6_like"/>
    <property type="match status" value="1"/>
</dbReference>
<dbReference type="InterPro" id="IPR036860">
    <property type="entry name" value="SH2_dom_sf"/>
</dbReference>
<dbReference type="GO" id="GO:0003677">
    <property type="term" value="F:DNA binding"/>
    <property type="evidence" value="ECO:0007669"/>
    <property type="project" value="InterPro"/>
</dbReference>
<dbReference type="GO" id="GO:0034728">
    <property type="term" value="P:nucleosome organization"/>
    <property type="evidence" value="ECO:0007669"/>
    <property type="project" value="TreeGrafter"/>
</dbReference>
<dbReference type="InterPro" id="IPR028231">
    <property type="entry name" value="Spt6_YqgF"/>
</dbReference>
<evidence type="ECO:0000259" key="9">
    <source>
        <dbReference type="SMART" id="SM00252"/>
    </source>
</evidence>
<dbReference type="GO" id="GO:0008023">
    <property type="term" value="C:transcription elongation factor complex"/>
    <property type="evidence" value="ECO:0007669"/>
    <property type="project" value="TreeGrafter"/>
</dbReference>
<dbReference type="CDD" id="cd09918">
    <property type="entry name" value="SH2_Nterm_SPT6_like"/>
    <property type="match status" value="1"/>
</dbReference>
<feature type="compositionally biased region" description="Gly residues" evidence="8">
    <location>
        <begin position="1606"/>
        <end position="1625"/>
    </location>
</feature>
<dbReference type="Gene3D" id="1.10.10.2740">
    <property type="entry name" value="Spt6, Death-like domain"/>
    <property type="match status" value="1"/>
</dbReference>
<dbReference type="FunFam" id="1.10.150.850:FF:000001">
    <property type="entry name" value="Transcription elongation factor spt6"/>
    <property type="match status" value="1"/>
</dbReference>
<dbReference type="InterPro" id="IPR006641">
    <property type="entry name" value="YqgF/RNaseH-like_dom"/>
</dbReference>
<dbReference type="InterPro" id="IPR023323">
    <property type="entry name" value="Tex-like_dom_sf"/>
</dbReference>
<keyword evidence="11" id="KW-1185">Reference proteome</keyword>
<name>A0A914CBG6_9BILA</name>
<dbReference type="SMART" id="SM00732">
    <property type="entry name" value="YqgFc"/>
    <property type="match status" value="1"/>
</dbReference>
<comment type="subunit">
    <text evidence="5 7">Interacts with glp-1 and lin-12.</text>
</comment>
<dbReference type="InterPro" id="IPR055179">
    <property type="entry name" value="Tex-like_central_region"/>
</dbReference>
<evidence type="ECO:0000256" key="5">
    <source>
        <dbReference type="ARBA" id="ARBA00062894"/>
    </source>
</evidence>
<feature type="region of interest" description="Disordered" evidence="8">
    <location>
        <begin position="1"/>
        <end position="190"/>
    </location>
</feature>
<keyword evidence="3 7" id="KW-0804">Transcription</keyword>
<comment type="subcellular location">
    <subcellularLocation>
        <location evidence="1 7">Nucleus</location>
    </subcellularLocation>
</comment>
<dbReference type="SUPFAM" id="SSF47781">
    <property type="entry name" value="RuvA domain 2-like"/>
    <property type="match status" value="2"/>
</dbReference>
<dbReference type="InterPro" id="IPR023319">
    <property type="entry name" value="Tex-like_HTH_dom_sf"/>
</dbReference>
<dbReference type="PANTHER" id="PTHR10145:SF6">
    <property type="entry name" value="TRANSCRIPTION ELONGATION FACTOR SPT6"/>
    <property type="match status" value="1"/>
</dbReference>
<dbReference type="SUPFAM" id="SSF53098">
    <property type="entry name" value="Ribonuclease H-like"/>
    <property type="match status" value="1"/>
</dbReference>
<feature type="region of interest" description="Disordered" evidence="8">
    <location>
        <begin position="1574"/>
        <end position="1725"/>
    </location>
</feature>
<feature type="region of interest" description="Disordered" evidence="8">
    <location>
        <begin position="1530"/>
        <end position="1558"/>
    </location>
</feature>
<evidence type="ECO:0000256" key="7">
    <source>
        <dbReference type="PIRNR" id="PIRNR036947"/>
    </source>
</evidence>
<feature type="compositionally biased region" description="Basic and acidic residues" evidence="8">
    <location>
        <begin position="52"/>
        <end position="62"/>
    </location>
</feature>
<dbReference type="InterPro" id="IPR035420">
    <property type="entry name" value="Spt6_SH2"/>
</dbReference>
<dbReference type="Pfam" id="PF22706">
    <property type="entry name" value="Tex_central_region"/>
    <property type="match status" value="1"/>
</dbReference>
<evidence type="ECO:0000313" key="11">
    <source>
        <dbReference type="Proteomes" id="UP000887540"/>
    </source>
</evidence>
<proteinExistence type="inferred from homology"/>
<dbReference type="Gene3D" id="3.30.505.10">
    <property type="entry name" value="SH2 domain"/>
    <property type="match status" value="2"/>
</dbReference>
<dbReference type="InterPro" id="IPR035019">
    <property type="entry name" value="Spt6_SH2_N"/>
</dbReference>
<protein>
    <recommendedName>
        <fullName evidence="6 7">Suppressor of Ty 6 homolog</fullName>
    </recommendedName>
</protein>
<dbReference type="Pfam" id="PF14633">
    <property type="entry name" value="SH2_2"/>
    <property type="match status" value="1"/>
</dbReference>
<dbReference type="Proteomes" id="UP000887540">
    <property type="component" value="Unplaced"/>
</dbReference>
<dbReference type="WBParaSite" id="ACRNAN_Path_795.g3009.t1">
    <property type="protein sequence ID" value="ACRNAN_Path_795.g3009.t1"/>
    <property type="gene ID" value="ACRNAN_Path_795.g3009"/>
</dbReference>
<evidence type="ECO:0000256" key="4">
    <source>
        <dbReference type="ARBA" id="ARBA00023242"/>
    </source>
</evidence>